<dbReference type="Proteomes" id="UP000177369">
    <property type="component" value="Unassembled WGS sequence"/>
</dbReference>
<organism evidence="2 3">
    <name type="scientific">Candidatus Curtissbacteria bacterium RIFCSPHIGHO2_02_FULL_40_16b</name>
    <dbReference type="NCBI Taxonomy" id="1797714"/>
    <lineage>
        <taxon>Bacteria</taxon>
        <taxon>Candidatus Curtissiibacteriota</taxon>
    </lineage>
</organism>
<proteinExistence type="predicted"/>
<dbReference type="SUPFAM" id="SSF88723">
    <property type="entry name" value="PIN domain-like"/>
    <property type="match status" value="1"/>
</dbReference>
<dbReference type="PANTHER" id="PTHR39664">
    <property type="match status" value="1"/>
</dbReference>
<protein>
    <recommendedName>
        <fullName evidence="1">PIN domain-containing protein</fullName>
    </recommendedName>
</protein>
<reference evidence="2 3" key="1">
    <citation type="journal article" date="2016" name="Nat. Commun.">
        <title>Thousands of microbial genomes shed light on interconnected biogeochemical processes in an aquifer system.</title>
        <authorList>
            <person name="Anantharaman K."/>
            <person name="Brown C.T."/>
            <person name="Hug L.A."/>
            <person name="Sharon I."/>
            <person name="Castelle C.J."/>
            <person name="Probst A.J."/>
            <person name="Thomas B.C."/>
            <person name="Singh A."/>
            <person name="Wilkins M.J."/>
            <person name="Karaoz U."/>
            <person name="Brodie E.L."/>
            <person name="Williams K.H."/>
            <person name="Hubbard S.S."/>
            <person name="Banfield J.F."/>
        </authorList>
    </citation>
    <scope>NUCLEOTIDE SEQUENCE [LARGE SCALE GENOMIC DNA]</scope>
</reference>
<sequence>MAQIIIDTNILLRYILRDIEGQYLISKKFFTQAKLKNIQLIVPQIVIFEIVFNLNKFYDFDKEQIIKTIEDLLSTNYLNVEDWEIFNMAVGIYENNSIDFVDCFIIAKAQISGAKIFSFDKDFKKLTKT</sequence>
<dbReference type="STRING" id="1797714.A3D04_02670"/>
<evidence type="ECO:0000259" key="1">
    <source>
        <dbReference type="SMART" id="SM00670"/>
    </source>
</evidence>
<dbReference type="EMBL" id="MFBD01000043">
    <property type="protein sequence ID" value="OGD87848.1"/>
    <property type="molecule type" value="Genomic_DNA"/>
</dbReference>
<accession>A0A1F5G7K5</accession>
<dbReference type="SMART" id="SM00670">
    <property type="entry name" value="PINc"/>
    <property type="match status" value="1"/>
</dbReference>
<name>A0A1F5G7K5_9BACT</name>
<gene>
    <name evidence="2" type="ORF">A3D04_02670</name>
</gene>
<dbReference type="InterPro" id="IPR029060">
    <property type="entry name" value="PIN-like_dom_sf"/>
</dbReference>
<dbReference type="PANTHER" id="PTHR39664:SF2">
    <property type="entry name" value="NUCLEIC ACID-BINDING PROTEIN, CONTAINING PIN DOMAIN-RELATED"/>
    <property type="match status" value="1"/>
</dbReference>
<dbReference type="Pfam" id="PF01850">
    <property type="entry name" value="PIN"/>
    <property type="match status" value="1"/>
</dbReference>
<comment type="caution">
    <text evidence="2">The sequence shown here is derived from an EMBL/GenBank/DDBJ whole genome shotgun (WGS) entry which is preliminary data.</text>
</comment>
<dbReference type="Gene3D" id="3.40.50.1010">
    <property type="entry name" value="5'-nuclease"/>
    <property type="match status" value="1"/>
</dbReference>
<dbReference type="AlphaFoldDB" id="A0A1F5G7K5"/>
<evidence type="ECO:0000313" key="3">
    <source>
        <dbReference type="Proteomes" id="UP000177369"/>
    </source>
</evidence>
<feature type="domain" description="PIN" evidence="1">
    <location>
        <begin position="2"/>
        <end position="125"/>
    </location>
</feature>
<dbReference type="InterPro" id="IPR002716">
    <property type="entry name" value="PIN_dom"/>
</dbReference>
<evidence type="ECO:0000313" key="2">
    <source>
        <dbReference type="EMBL" id="OGD87848.1"/>
    </source>
</evidence>